<feature type="non-terminal residue" evidence="2">
    <location>
        <position position="1"/>
    </location>
</feature>
<reference evidence="2" key="2">
    <citation type="submission" date="2023-04" db="EMBL/GenBank/DDBJ databases">
        <authorList>
            <person name="Bu L."/>
            <person name="Lu L."/>
            <person name="Laidemitt M.R."/>
            <person name="Zhang S.M."/>
            <person name="Mutuku M."/>
            <person name="Mkoji G."/>
            <person name="Steinauer M."/>
            <person name="Loker E.S."/>
        </authorList>
    </citation>
    <scope>NUCLEOTIDE SEQUENCE</scope>
    <source>
        <strain evidence="2">KasaAsao</strain>
        <tissue evidence="2">Whole Snail</tissue>
    </source>
</reference>
<dbReference type="EMBL" id="JASAOG010000010">
    <property type="protein sequence ID" value="KAK0066555.1"/>
    <property type="molecule type" value="Genomic_DNA"/>
</dbReference>
<evidence type="ECO:0000256" key="1">
    <source>
        <dbReference type="SAM" id="SignalP"/>
    </source>
</evidence>
<protein>
    <submittedName>
        <fullName evidence="2">FMRFamide receptor</fullName>
    </submittedName>
</protein>
<keyword evidence="2" id="KW-0675">Receptor</keyword>
<feature type="signal peptide" evidence="1">
    <location>
        <begin position="1"/>
        <end position="19"/>
    </location>
</feature>
<organism evidence="2 3">
    <name type="scientific">Biomphalaria pfeifferi</name>
    <name type="common">Bloodfluke planorb</name>
    <name type="synonym">Freshwater snail</name>
    <dbReference type="NCBI Taxonomy" id="112525"/>
    <lineage>
        <taxon>Eukaryota</taxon>
        <taxon>Metazoa</taxon>
        <taxon>Spiralia</taxon>
        <taxon>Lophotrochozoa</taxon>
        <taxon>Mollusca</taxon>
        <taxon>Gastropoda</taxon>
        <taxon>Heterobranchia</taxon>
        <taxon>Euthyneura</taxon>
        <taxon>Panpulmonata</taxon>
        <taxon>Hygrophila</taxon>
        <taxon>Lymnaeoidea</taxon>
        <taxon>Planorbidae</taxon>
        <taxon>Biomphalaria</taxon>
    </lineage>
</organism>
<reference evidence="2" key="1">
    <citation type="journal article" date="2023" name="PLoS Negl. Trop. Dis.">
        <title>A genome sequence for Biomphalaria pfeifferi, the major vector snail for the human-infecting parasite Schistosoma mansoni.</title>
        <authorList>
            <person name="Bu L."/>
            <person name="Lu L."/>
            <person name="Laidemitt M.R."/>
            <person name="Zhang S.M."/>
            <person name="Mutuku M."/>
            <person name="Mkoji G."/>
            <person name="Steinauer M."/>
            <person name="Loker E.S."/>
        </authorList>
    </citation>
    <scope>NUCLEOTIDE SEQUENCE</scope>
    <source>
        <strain evidence="2">KasaAsao</strain>
    </source>
</reference>
<dbReference type="AlphaFoldDB" id="A0AAD8C6V6"/>
<evidence type="ECO:0000313" key="2">
    <source>
        <dbReference type="EMBL" id="KAK0066555.1"/>
    </source>
</evidence>
<name>A0AAD8C6V6_BIOPF</name>
<proteinExistence type="predicted"/>
<feature type="chain" id="PRO_5041917918" evidence="1">
    <location>
        <begin position="20"/>
        <end position="53"/>
    </location>
</feature>
<gene>
    <name evidence="2" type="ORF">Bpfe_003987</name>
</gene>
<comment type="caution">
    <text evidence="2">The sequence shown here is derived from an EMBL/GenBank/DDBJ whole genome shotgun (WGS) entry which is preliminary data.</text>
</comment>
<evidence type="ECO:0000313" key="3">
    <source>
        <dbReference type="Proteomes" id="UP001233172"/>
    </source>
</evidence>
<keyword evidence="1" id="KW-0732">Signal</keyword>
<dbReference type="Proteomes" id="UP001233172">
    <property type="component" value="Unassembled WGS sequence"/>
</dbReference>
<sequence>QYLVLCVNILSVWYSVTCGIKETSSPNFLFEPLSFIGMTAIIPKTFFSTPAAG</sequence>
<accession>A0AAD8C6V6</accession>
<keyword evidence="3" id="KW-1185">Reference proteome</keyword>